<gene>
    <name evidence="1" type="ORF">PIB30_045341</name>
</gene>
<reference evidence="1 2" key="1">
    <citation type="journal article" date="2023" name="Plants (Basel)">
        <title>Bridging the Gap: Combining Genomics and Transcriptomics Approaches to Understand Stylosanthes scabra, an Orphan Legume from the Brazilian Caatinga.</title>
        <authorList>
            <person name="Ferreira-Neto J.R.C."/>
            <person name="da Silva M.D."/>
            <person name="Binneck E."/>
            <person name="de Melo N.F."/>
            <person name="da Silva R.H."/>
            <person name="de Melo A.L.T.M."/>
            <person name="Pandolfi V."/>
            <person name="Bustamante F.O."/>
            <person name="Brasileiro-Vidal A.C."/>
            <person name="Benko-Iseppon A.M."/>
        </authorList>
    </citation>
    <scope>NUCLEOTIDE SEQUENCE [LARGE SCALE GENOMIC DNA]</scope>
    <source>
        <tissue evidence="1">Leaves</tissue>
    </source>
</reference>
<sequence length="96" mass="9621">SGEFDPKAKAGTTLALHSLKNLLAGVDGVGIDEHKVVVVDGVDDVGVGDDATEIGVVVSLLVSSLMRSGCSVGGHGSFLAFGVVNNVEAETVEGVE</sequence>
<comment type="caution">
    <text evidence="1">The sequence shown here is derived from an EMBL/GenBank/DDBJ whole genome shotgun (WGS) entry which is preliminary data.</text>
</comment>
<keyword evidence="2" id="KW-1185">Reference proteome</keyword>
<protein>
    <submittedName>
        <fullName evidence="1">Uncharacterized protein</fullName>
    </submittedName>
</protein>
<name>A0ABU6ZEW4_9FABA</name>
<feature type="non-terminal residue" evidence="1">
    <location>
        <position position="1"/>
    </location>
</feature>
<evidence type="ECO:0000313" key="2">
    <source>
        <dbReference type="Proteomes" id="UP001341840"/>
    </source>
</evidence>
<evidence type="ECO:0000313" key="1">
    <source>
        <dbReference type="EMBL" id="MED6220500.1"/>
    </source>
</evidence>
<dbReference type="Proteomes" id="UP001341840">
    <property type="component" value="Unassembled WGS sequence"/>
</dbReference>
<dbReference type="EMBL" id="JASCZI010272136">
    <property type="protein sequence ID" value="MED6220500.1"/>
    <property type="molecule type" value="Genomic_DNA"/>
</dbReference>
<accession>A0ABU6ZEW4</accession>
<organism evidence="1 2">
    <name type="scientific">Stylosanthes scabra</name>
    <dbReference type="NCBI Taxonomy" id="79078"/>
    <lineage>
        <taxon>Eukaryota</taxon>
        <taxon>Viridiplantae</taxon>
        <taxon>Streptophyta</taxon>
        <taxon>Embryophyta</taxon>
        <taxon>Tracheophyta</taxon>
        <taxon>Spermatophyta</taxon>
        <taxon>Magnoliopsida</taxon>
        <taxon>eudicotyledons</taxon>
        <taxon>Gunneridae</taxon>
        <taxon>Pentapetalae</taxon>
        <taxon>rosids</taxon>
        <taxon>fabids</taxon>
        <taxon>Fabales</taxon>
        <taxon>Fabaceae</taxon>
        <taxon>Papilionoideae</taxon>
        <taxon>50 kb inversion clade</taxon>
        <taxon>dalbergioids sensu lato</taxon>
        <taxon>Dalbergieae</taxon>
        <taxon>Pterocarpus clade</taxon>
        <taxon>Stylosanthes</taxon>
    </lineage>
</organism>
<proteinExistence type="predicted"/>